<gene>
    <name evidence="15" type="ORF">PYX00_002187</name>
</gene>
<sequence length="424" mass="48581">MREAPGAHEKRHLSCHGNVNIIEHAFGSAVNRVQPGMEEPANEGPAAAEDEDDFTGYFLEPTANSVNIVERIAEANRKLYEEDASLEKDGERPRKVQFSESVTNLGPEVCYSDDFVESDENSNLEDDVIKEEEPESVKDEVEEVIEEIKPEEETNVKVLLVMLPREQSSSCESVIGEEIPGEKPPPVEKTEPEPAKVVKAPRARTPSPCKLAKISPDLNCSPRTESTKWERKKALKCRKPKEQPKIPAEKNSEAPDRPKTAADRKCCCVARGKLPKYNGFRSEYGLSAEQLQERKRKTFELRQQKRTDRMKKRQEEMQRRKENEENFSQWLLNKRRGPVVKRSNQVDTLSRSDVYIQNHAVYASRRGISYRVEYGLGRKRPSTSSKMLLLDRKNEKFINLDRLFDNISPHVKHTYRIYLSDGAK</sequence>
<keyword evidence="7" id="KW-0493">Microtubule</keyword>
<evidence type="ECO:0000256" key="7">
    <source>
        <dbReference type="ARBA" id="ARBA00022701"/>
    </source>
</evidence>
<keyword evidence="9" id="KW-0175">Coiled coil</keyword>
<proteinExistence type="inferred from homology"/>
<feature type="compositionally biased region" description="Basic residues" evidence="14">
    <location>
        <begin position="230"/>
        <end position="239"/>
    </location>
</feature>
<feature type="compositionally biased region" description="Basic and acidic residues" evidence="14">
    <location>
        <begin position="240"/>
        <end position="261"/>
    </location>
</feature>
<comment type="function">
    <text evidence="1">Microtubule-binding protein that localizes to the microtubular manchette of elongating spermatids.</text>
</comment>
<dbReference type="GO" id="GO:0031514">
    <property type="term" value="C:motile cilium"/>
    <property type="evidence" value="ECO:0007669"/>
    <property type="project" value="UniProtKB-SubCell"/>
</dbReference>
<dbReference type="GO" id="GO:0005874">
    <property type="term" value="C:microtubule"/>
    <property type="evidence" value="ECO:0007669"/>
    <property type="project" value="UniProtKB-KW"/>
</dbReference>
<dbReference type="AlphaFoldDB" id="A0AAW2IH59"/>
<comment type="caution">
    <text evidence="15">The sequence shown here is derived from an EMBL/GenBank/DDBJ whole genome shotgun (WGS) entry which is preliminary data.</text>
</comment>
<evidence type="ECO:0000256" key="10">
    <source>
        <dbReference type="ARBA" id="ARBA00023069"/>
    </source>
</evidence>
<name>A0AAW2IH59_9NEOP</name>
<evidence type="ECO:0000256" key="5">
    <source>
        <dbReference type="ARBA" id="ARBA00022306"/>
    </source>
</evidence>
<reference evidence="15" key="1">
    <citation type="journal article" date="2024" name="Gigascience">
        <title>Chromosome-level genome of the poultry shaft louse Menopon gallinae provides insight into the host-switching and adaptive evolution of parasitic lice.</title>
        <authorList>
            <person name="Xu Y."/>
            <person name="Ma L."/>
            <person name="Liu S."/>
            <person name="Liang Y."/>
            <person name="Liu Q."/>
            <person name="He Z."/>
            <person name="Tian L."/>
            <person name="Duan Y."/>
            <person name="Cai W."/>
            <person name="Li H."/>
            <person name="Song F."/>
        </authorList>
    </citation>
    <scope>NUCLEOTIDE SEQUENCE</scope>
    <source>
        <strain evidence="15">Cailab_2023a</strain>
    </source>
</reference>
<keyword evidence="6" id="KW-0963">Cytoplasm</keyword>
<evidence type="ECO:0000256" key="9">
    <source>
        <dbReference type="ARBA" id="ARBA00023054"/>
    </source>
</evidence>
<feature type="region of interest" description="Disordered" evidence="14">
    <location>
        <begin position="302"/>
        <end position="322"/>
    </location>
</feature>
<dbReference type="PANTHER" id="PTHR14320:SF2">
    <property type="entry name" value="COILED-COIL DOMAIN-CONTAINING PROTEIN 181"/>
    <property type="match status" value="1"/>
</dbReference>
<evidence type="ECO:0000256" key="4">
    <source>
        <dbReference type="ARBA" id="ARBA00005737"/>
    </source>
</evidence>
<comment type="subcellular location">
    <subcellularLocation>
        <location evidence="2">Cell projection</location>
        <location evidence="2">Cilium</location>
        <location evidence="2">Flagellum</location>
    </subcellularLocation>
    <subcellularLocation>
        <location evidence="3">Cytoplasm</location>
        <location evidence="3">Cytoskeleton</location>
    </subcellularLocation>
</comment>
<dbReference type="EMBL" id="JARGDH010000001">
    <property type="protein sequence ID" value="KAL0281093.1"/>
    <property type="molecule type" value="Genomic_DNA"/>
</dbReference>
<feature type="region of interest" description="Disordered" evidence="14">
    <location>
        <begin position="118"/>
        <end position="141"/>
    </location>
</feature>
<comment type="subunit">
    <text evidence="13">Homodimer. Interacts with HOOK1. Interacts with HOOK2. Interacts with HOOK3.</text>
</comment>
<dbReference type="PANTHER" id="PTHR14320">
    <property type="entry name" value="COILED-COIL DOMAIN-CONTAINING PROTEIN 181"/>
    <property type="match status" value="1"/>
</dbReference>
<keyword evidence="12" id="KW-0966">Cell projection</keyword>
<protein>
    <recommendedName>
        <fullName evidence="5">Coiled-coil domain-containing protein 181</fullName>
    </recommendedName>
</protein>
<evidence type="ECO:0000256" key="11">
    <source>
        <dbReference type="ARBA" id="ARBA00023212"/>
    </source>
</evidence>
<accession>A0AAW2IH59</accession>
<keyword evidence="10" id="KW-0969">Cilium</keyword>
<feature type="region of interest" description="Disordered" evidence="14">
    <location>
        <begin position="170"/>
        <end position="261"/>
    </location>
</feature>
<evidence type="ECO:0000256" key="14">
    <source>
        <dbReference type="SAM" id="MobiDB-lite"/>
    </source>
</evidence>
<comment type="similarity">
    <text evidence="4">Belongs to the CCDC181 family.</text>
</comment>
<evidence type="ECO:0000256" key="6">
    <source>
        <dbReference type="ARBA" id="ARBA00022490"/>
    </source>
</evidence>
<keyword evidence="8" id="KW-0282">Flagellum</keyword>
<evidence type="ECO:0000256" key="13">
    <source>
        <dbReference type="ARBA" id="ARBA00047162"/>
    </source>
</evidence>
<evidence type="ECO:0000256" key="12">
    <source>
        <dbReference type="ARBA" id="ARBA00023273"/>
    </source>
</evidence>
<evidence type="ECO:0000313" key="15">
    <source>
        <dbReference type="EMBL" id="KAL0281093.1"/>
    </source>
</evidence>
<evidence type="ECO:0000256" key="3">
    <source>
        <dbReference type="ARBA" id="ARBA00004245"/>
    </source>
</evidence>
<dbReference type="InterPro" id="IPR026687">
    <property type="entry name" value="CCDC181"/>
</dbReference>
<dbReference type="GO" id="GO:0008017">
    <property type="term" value="F:microtubule binding"/>
    <property type="evidence" value="ECO:0007669"/>
    <property type="project" value="InterPro"/>
</dbReference>
<feature type="compositionally biased region" description="Basic and acidic residues" evidence="14">
    <location>
        <begin position="185"/>
        <end position="196"/>
    </location>
</feature>
<evidence type="ECO:0000256" key="8">
    <source>
        <dbReference type="ARBA" id="ARBA00022846"/>
    </source>
</evidence>
<organism evidence="15">
    <name type="scientific">Menopon gallinae</name>
    <name type="common">poultry shaft louse</name>
    <dbReference type="NCBI Taxonomy" id="328185"/>
    <lineage>
        <taxon>Eukaryota</taxon>
        <taxon>Metazoa</taxon>
        <taxon>Ecdysozoa</taxon>
        <taxon>Arthropoda</taxon>
        <taxon>Hexapoda</taxon>
        <taxon>Insecta</taxon>
        <taxon>Pterygota</taxon>
        <taxon>Neoptera</taxon>
        <taxon>Paraneoptera</taxon>
        <taxon>Psocodea</taxon>
        <taxon>Troctomorpha</taxon>
        <taxon>Phthiraptera</taxon>
        <taxon>Amblycera</taxon>
        <taxon>Menoponidae</taxon>
        <taxon>Menopon</taxon>
    </lineage>
</organism>
<keyword evidence="11" id="KW-0206">Cytoskeleton</keyword>
<evidence type="ECO:0000256" key="1">
    <source>
        <dbReference type="ARBA" id="ARBA00002213"/>
    </source>
</evidence>
<evidence type="ECO:0000256" key="2">
    <source>
        <dbReference type="ARBA" id="ARBA00004230"/>
    </source>
</evidence>